<dbReference type="Pfam" id="PF00111">
    <property type="entry name" value="Fer2"/>
    <property type="match status" value="1"/>
</dbReference>
<gene>
    <name evidence="5" type="ORF">EVOR1521_LOCUS15604</name>
</gene>
<keyword evidence="1" id="KW-0479">Metal-binding</keyword>
<evidence type="ECO:0000256" key="3">
    <source>
        <dbReference type="SAM" id="MobiDB-lite"/>
    </source>
</evidence>
<evidence type="ECO:0000313" key="5">
    <source>
        <dbReference type="EMBL" id="CAJ1390104.1"/>
    </source>
</evidence>
<evidence type="ECO:0000259" key="4">
    <source>
        <dbReference type="PROSITE" id="PS51085"/>
    </source>
</evidence>
<evidence type="ECO:0000313" key="6">
    <source>
        <dbReference type="Proteomes" id="UP001178507"/>
    </source>
</evidence>
<feature type="compositionally biased region" description="Basic and acidic residues" evidence="3">
    <location>
        <begin position="149"/>
        <end position="163"/>
    </location>
</feature>
<organism evidence="5 6">
    <name type="scientific">Effrenium voratum</name>
    <dbReference type="NCBI Taxonomy" id="2562239"/>
    <lineage>
        <taxon>Eukaryota</taxon>
        <taxon>Sar</taxon>
        <taxon>Alveolata</taxon>
        <taxon>Dinophyceae</taxon>
        <taxon>Suessiales</taxon>
        <taxon>Symbiodiniaceae</taxon>
        <taxon>Effrenium</taxon>
    </lineage>
</organism>
<dbReference type="InterPro" id="IPR012675">
    <property type="entry name" value="Beta-grasp_dom_sf"/>
</dbReference>
<evidence type="ECO:0000256" key="1">
    <source>
        <dbReference type="ARBA" id="ARBA00022714"/>
    </source>
</evidence>
<dbReference type="InterPro" id="IPR001041">
    <property type="entry name" value="2Fe-2S_ferredoxin-type"/>
</dbReference>
<dbReference type="SUPFAM" id="SSF54292">
    <property type="entry name" value="2Fe-2S ferredoxin-like"/>
    <property type="match status" value="1"/>
</dbReference>
<reference evidence="5" key="1">
    <citation type="submission" date="2023-08" db="EMBL/GenBank/DDBJ databases">
        <authorList>
            <person name="Chen Y."/>
            <person name="Shah S."/>
            <person name="Dougan E. K."/>
            <person name="Thang M."/>
            <person name="Chan C."/>
        </authorList>
    </citation>
    <scope>NUCLEOTIDE SEQUENCE</scope>
</reference>
<feature type="region of interest" description="Disordered" evidence="3">
    <location>
        <begin position="136"/>
        <end position="163"/>
    </location>
</feature>
<proteinExistence type="predicted"/>
<sequence>VVFQPQNVMTMARAGQPLSEVATQADVFIRYKCKKGKCKTCAVNIDGKWVCACQTKIKAQAPGQHFEVKVRPVLETEKKHNAAFFTPKSFLEGVVNNGLGMVGFAKEAFGADPDFKVRMEREKAVQELLAQKRQAKQVTSTGGTFQLRKTKESKDSEGEGEGKSKLVLPGVAMTAAFMISIIQHAVLN</sequence>
<dbReference type="InterPro" id="IPR036010">
    <property type="entry name" value="2Fe-2S_ferredoxin-like_sf"/>
</dbReference>
<dbReference type="GO" id="GO:0009055">
    <property type="term" value="F:electron transfer activity"/>
    <property type="evidence" value="ECO:0007669"/>
    <property type="project" value="InterPro"/>
</dbReference>
<keyword evidence="1" id="KW-0408">Iron</keyword>
<dbReference type="AlphaFoldDB" id="A0AA36INT4"/>
<dbReference type="Proteomes" id="UP001178507">
    <property type="component" value="Unassembled WGS sequence"/>
</dbReference>
<name>A0AA36INT4_9DINO</name>
<dbReference type="PROSITE" id="PS51085">
    <property type="entry name" value="2FE2S_FER_2"/>
    <property type="match status" value="1"/>
</dbReference>
<keyword evidence="1" id="KW-0001">2Fe-2S</keyword>
<protein>
    <recommendedName>
        <fullName evidence="4">2Fe-2S ferredoxin-type domain-containing protein</fullName>
    </recommendedName>
</protein>
<feature type="non-terminal residue" evidence="5">
    <location>
        <position position="1"/>
    </location>
</feature>
<dbReference type="GO" id="GO:0051537">
    <property type="term" value="F:2 iron, 2 sulfur cluster binding"/>
    <property type="evidence" value="ECO:0007669"/>
    <property type="project" value="UniProtKB-KW"/>
</dbReference>
<comment type="caution">
    <text evidence="5">The sequence shown here is derived from an EMBL/GenBank/DDBJ whole genome shotgun (WGS) entry which is preliminary data.</text>
</comment>
<evidence type="ECO:0000256" key="2">
    <source>
        <dbReference type="ARBA" id="ARBA00023014"/>
    </source>
</evidence>
<dbReference type="Gene3D" id="3.10.20.30">
    <property type="match status" value="1"/>
</dbReference>
<keyword evidence="6" id="KW-1185">Reference proteome</keyword>
<feature type="domain" description="2Fe-2S ferredoxin-type" evidence="4">
    <location>
        <begin position="1"/>
        <end position="74"/>
    </location>
</feature>
<keyword evidence="2" id="KW-0411">Iron-sulfur</keyword>
<dbReference type="EMBL" id="CAUJNA010002002">
    <property type="protein sequence ID" value="CAJ1390104.1"/>
    <property type="molecule type" value="Genomic_DNA"/>
</dbReference>
<accession>A0AA36INT4</accession>